<dbReference type="Proteomes" id="UP001384579">
    <property type="component" value="Unassembled WGS sequence"/>
</dbReference>
<dbReference type="EMBL" id="JBBLXS010000134">
    <property type="protein sequence ID" value="MEK0185613.1"/>
    <property type="molecule type" value="Genomic_DNA"/>
</dbReference>
<name>A0ABU8YMH0_9CYAN</name>
<evidence type="ECO:0000313" key="2">
    <source>
        <dbReference type="EMBL" id="MEK0185613.1"/>
    </source>
</evidence>
<sequence length="473" mass="50675">MRRIRLLALGIVSFIAVLMGALLAPGTFVNRALSAALCTVFSFNSTVCTVNLAQSGDRVVAATPPAVERNIADWLVQRDPGEFDDAPSVPQGGSNPQAPPFPQDPGPNQPVRPDFDNPGSIPPTQMQPNNDSLAGQWLYGVYSSPSDSDPLFVLPITINEGNIQTQEMTEQLNTETYGDIIITWIGNREHKTIWAAIIDSTNGDEAYVVLEKEVSLKTENMNPKTTLKVDNNFSTLLISSKEQEYYAVTGSGNPKYDQYARERAWQSYKTPRKTMQPFARKGEIPKTLGRLADKLGKVGGAIGKVAGIIGRAYTIGKGLAIADWCVHNFEKCKICANDSKCQRLLDPTGLYGKIQDVVDPPTQPSPSTGSPPVVTSFTCNGGKTCTLARGATAQLMFTYEDRDANASSWEVSGYTIGTPVGKGTISPPNGSGTINSKVRCVGSGGPKDSSNSVSVTDVTGLKSNSLSVTVKCQ</sequence>
<gene>
    <name evidence="2" type="ORF">WMG39_12265</name>
</gene>
<feature type="region of interest" description="Disordered" evidence="1">
    <location>
        <begin position="79"/>
        <end position="129"/>
    </location>
</feature>
<comment type="caution">
    <text evidence="2">The sequence shown here is derived from an EMBL/GenBank/DDBJ whole genome shotgun (WGS) entry which is preliminary data.</text>
</comment>
<organism evidence="2 3">
    <name type="scientific">Microcoleus anatoxicus PTRS2</name>
    <dbReference type="NCBI Taxonomy" id="2705321"/>
    <lineage>
        <taxon>Bacteria</taxon>
        <taxon>Bacillati</taxon>
        <taxon>Cyanobacteriota</taxon>
        <taxon>Cyanophyceae</taxon>
        <taxon>Oscillatoriophycideae</taxon>
        <taxon>Oscillatoriales</taxon>
        <taxon>Microcoleaceae</taxon>
        <taxon>Microcoleus</taxon>
        <taxon>Microcoleus anatoxicus</taxon>
    </lineage>
</organism>
<proteinExistence type="predicted"/>
<reference evidence="2 3" key="1">
    <citation type="journal article" date="2020" name="Harmful Algae">
        <title>Molecular and morphological characterization of a novel dihydroanatoxin-a producing Microcoleus species (cyanobacteria) from the Russian River, California, USA.</title>
        <authorList>
            <person name="Conklin K.Y."/>
            <person name="Stancheva R."/>
            <person name="Otten T.G."/>
            <person name="Fadness R."/>
            <person name="Boyer G.L."/>
            <person name="Read B."/>
            <person name="Zhang X."/>
            <person name="Sheath R.G."/>
        </authorList>
    </citation>
    <scope>NUCLEOTIDE SEQUENCE [LARGE SCALE GENOMIC DNA]</scope>
    <source>
        <strain evidence="2 3">PTRS2</strain>
    </source>
</reference>
<dbReference type="RefSeq" id="WP_340519536.1">
    <property type="nucleotide sequence ID" value="NZ_JBBLXS010000134.1"/>
</dbReference>
<evidence type="ECO:0000256" key="1">
    <source>
        <dbReference type="SAM" id="MobiDB-lite"/>
    </source>
</evidence>
<keyword evidence="3" id="KW-1185">Reference proteome</keyword>
<evidence type="ECO:0000313" key="3">
    <source>
        <dbReference type="Proteomes" id="UP001384579"/>
    </source>
</evidence>
<protein>
    <recommendedName>
        <fullName evidence="4">Ig-like domain-containing protein</fullName>
    </recommendedName>
</protein>
<feature type="compositionally biased region" description="Pro residues" evidence="1">
    <location>
        <begin position="97"/>
        <end position="110"/>
    </location>
</feature>
<evidence type="ECO:0008006" key="4">
    <source>
        <dbReference type="Google" id="ProtNLM"/>
    </source>
</evidence>
<accession>A0ABU8YMH0</accession>